<dbReference type="SUPFAM" id="SSF103473">
    <property type="entry name" value="MFS general substrate transporter"/>
    <property type="match status" value="1"/>
</dbReference>
<dbReference type="PROSITE" id="PS50850">
    <property type="entry name" value="MFS"/>
    <property type="match status" value="1"/>
</dbReference>
<dbReference type="Pfam" id="PF00083">
    <property type="entry name" value="Sugar_tr"/>
    <property type="match status" value="1"/>
</dbReference>
<keyword evidence="2" id="KW-0813">Transport</keyword>
<feature type="transmembrane region" description="Helical" evidence="7">
    <location>
        <begin position="12"/>
        <end position="36"/>
    </location>
</feature>
<sequence>MSKKHTQGRVAFATVVGTSIEWYDYFLYAAASGLIFNQLFFGPLGSTLSTMVAFATVGISFLFRPLGAFLAGHYGDKLGRRVVLIITLIAMGAATALIGFLPTYESIGIAAPILLIVLRIIQGISAGGEWGGAVLLAVEHAEVKHRGLRGSFPQIGVSIGLILSSGVLALMTVIAPGEAFLEWGWRVPFFLSILLVAVGYWIRRGVEESPVFHEIAERKEQVTNPLGKLFKNHWLLVILASLVFVGNNAAGYMTTGGYIQNYASDSAGSVGLERGPVLWAASASAVSWLIFTIVAGSVSDKIGRKNTYLLGWALLLIGIFSLFPLVNTGSIWMLFLGLVILTVGLGFTYGQQPAMYAEIFPSSVRFSGVSVSYAIGSILGGAFAPTIAKALASATGTTTSVAFYLAIMTVIALIATLLLRDRSGMPLGPDHEEEQSVSPIIGVRS</sequence>
<gene>
    <name evidence="9" type="ORF">GCM10009691_10860</name>
</gene>
<keyword evidence="5 7" id="KW-1133">Transmembrane helix</keyword>
<dbReference type="CDD" id="cd17369">
    <property type="entry name" value="MFS_ShiA_like"/>
    <property type="match status" value="1"/>
</dbReference>
<dbReference type="Gene3D" id="1.20.1250.20">
    <property type="entry name" value="MFS general substrate transporter like domains"/>
    <property type="match status" value="2"/>
</dbReference>
<feature type="transmembrane region" description="Helical" evidence="7">
    <location>
        <begin position="401"/>
        <end position="419"/>
    </location>
</feature>
<keyword evidence="6 7" id="KW-0472">Membrane</keyword>
<feature type="transmembrane region" description="Helical" evidence="7">
    <location>
        <begin position="331"/>
        <end position="350"/>
    </location>
</feature>
<reference evidence="10" key="1">
    <citation type="journal article" date="2019" name="Int. J. Syst. Evol. Microbiol.">
        <title>The Global Catalogue of Microorganisms (GCM) 10K type strain sequencing project: providing services to taxonomists for standard genome sequencing and annotation.</title>
        <authorList>
            <consortium name="The Broad Institute Genomics Platform"/>
            <consortium name="The Broad Institute Genome Sequencing Center for Infectious Disease"/>
            <person name="Wu L."/>
            <person name="Ma J."/>
        </authorList>
    </citation>
    <scope>NUCLEOTIDE SEQUENCE [LARGE SCALE GENOMIC DNA]</scope>
    <source>
        <strain evidence="10">JCM 13319</strain>
    </source>
</reference>
<evidence type="ECO:0000313" key="9">
    <source>
        <dbReference type="EMBL" id="GAA1537463.1"/>
    </source>
</evidence>
<feature type="transmembrane region" description="Helical" evidence="7">
    <location>
        <begin position="234"/>
        <end position="255"/>
    </location>
</feature>
<evidence type="ECO:0000256" key="2">
    <source>
        <dbReference type="ARBA" id="ARBA00022448"/>
    </source>
</evidence>
<feature type="transmembrane region" description="Helical" evidence="7">
    <location>
        <begin position="183"/>
        <end position="202"/>
    </location>
</feature>
<dbReference type="PANTHER" id="PTHR43045">
    <property type="entry name" value="SHIKIMATE TRANSPORTER"/>
    <property type="match status" value="1"/>
</dbReference>
<keyword evidence="10" id="KW-1185">Reference proteome</keyword>
<dbReference type="Proteomes" id="UP001501791">
    <property type="component" value="Unassembled WGS sequence"/>
</dbReference>
<feature type="transmembrane region" description="Helical" evidence="7">
    <location>
        <begin position="307"/>
        <end position="325"/>
    </location>
</feature>
<feature type="transmembrane region" description="Helical" evidence="7">
    <location>
        <begin position="371"/>
        <end position="395"/>
    </location>
</feature>
<dbReference type="EMBL" id="BAAALY010000004">
    <property type="protein sequence ID" value="GAA1537463.1"/>
    <property type="molecule type" value="Genomic_DNA"/>
</dbReference>
<evidence type="ECO:0000256" key="3">
    <source>
        <dbReference type="ARBA" id="ARBA00022475"/>
    </source>
</evidence>
<evidence type="ECO:0000256" key="5">
    <source>
        <dbReference type="ARBA" id="ARBA00022989"/>
    </source>
</evidence>
<evidence type="ECO:0000256" key="7">
    <source>
        <dbReference type="SAM" id="Phobius"/>
    </source>
</evidence>
<dbReference type="PANTHER" id="PTHR43045:SF1">
    <property type="entry name" value="SHIKIMATE TRANSPORTER"/>
    <property type="match status" value="1"/>
</dbReference>
<dbReference type="InterPro" id="IPR011701">
    <property type="entry name" value="MFS"/>
</dbReference>
<evidence type="ECO:0000313" key="10">
    <source>
        <dbReference type="Proteomes" id="UP001501791"/>
    </source>
</evidence>
<dbReference type="InterPro" id="IPR005828">
    <property type="entry name" value="MFS_sugar_transport-like"/>
</dbReference>
<evidence type="ECO:0000256" key="1">
    <source>
        <dbReference type="ARBA" id="ARBA00004651"/>
    </source>
</evidence>
<feature type="domain" description="Major facilitator superfamily (MFS) profile" evidence="8">
    <location>
        <begin position="10"/>
        <end position="424"/>
    </location>
</feature>
<evidence type="ECO:0000259" key="8">
    <source>
        <dbReference type="PROSITE" id="PS50850"/>
    </source>
</evidence>
<feature type="transmembrane region" description="Helical" evidence="7">
    <location>
        <begin position="113"/>
        <end position="138"/>
    </location>
</feature>
<evidence type="ECO:0000256" key="4">
    <source>
        <dbReference type="ARBA" id="ARBA00022692"/>
    </source>
</evidence>
<organism evidence="9 10">
    <name type="scientific">Brevibacterium picturae</name>
    <dbReference type="NCBI Taxonomy" id="260553"/>
    <lineage>
        <taxon>Bacteria</taxon>
        <taxon>Bacillati</taxon>
        <taxon>Actinomycetota</taxon>
        <taxon>Actinomycetes</taxon>
        <taxon>Micrococcales</taxon>
        <taxon>Brevibacteriaceae</taxon>
        <taxon>Brevibacterium</taxon>
    </lineage>
</organism>
<dbReference type="InterPro" id="IPR036259">
    <property type="entry name" value="MFS_trans_sf"/>
</dbReference>
<feature type="transmembrane region" description="Helical" evidence="7">
    <location>
        <begin position="82"/>
        <end position="101"/>
    </location>
</feature>
<protein>
    <submittedName>
        <fullName evidence="9">MFS transporter</fullName>
    </submittedName>
</protein>
<evidence type="ECO:0000256" key="6">
    <source>
        <dbReference type="ARBA" id="ARBA00023136"/>
    </source>
</evidence>
<accession>A0ABP4M9N9</accession>
<feature type="transmembrane region" description="Helical" evidence="7">
    <location>
        <begin position="48"/>
        <end position="70"/>
    </location>
</feature>
<keyword evidence="3" id="KW-1003">Cell membrane</keyword>
<proteinExistence type="predicted"/>
<dbReference type="InterPro" id="IPR020846">
    <property type="entry name" value="MFS_dom"/>
</dbReference>
<comment type="caution">
    <text evidence="9">The sequence shown here is derived from an EMBL/GenBank/DDBJ whole genome shotgun (WGS) entry which is preliminary data.</text>
</comment>
<dbReference type="InterPro" id="IPR005829">
    <property type="entry name" value="Sugar_transporter_CS"/>
</dbReference>
<name>A0ABP4M9N9_9MICO</name>
<comment type="subcellular location">
    <subcellularLocation>
        <location evidence="1">Cell membrane</location>
        <topology evidence="1">Multi-pass membrane protein</topology>
    </subcellularLocation>
</comment>
<feature type="transmembrane region" description="Helical" evidence="7">
    <location>
        <begin position="275"/>
        <end position="295"/>
    </location>
</feature>
<keyword evidence="4 7" id="KW-0812">Transmembrane</keyword>
<feature type="transmembrane region" description="Helical" evidence="7">
    <location>
        <begin position="159"/>
        <end position="177"/>
    </location>
</feature>
<dbReference type="PROSITE" id="PS00217">
    <property type="entry name" value="SUGAR_TRANSPORT_2"/>
    <property type="match status" value="1"/>
</dbReference>
<dbReference type="Pfam" id="PF07690">
    <property type="entry name" value="MFS_1"/>
    <property type="match status" value="1"/>
</dbReference>